<sequence length="96" mass="10522">MDVFATQAQPSNPNKADSKFSKKKKKGSEVSELISSTSLIDVATLLGDNIRTISLELSRSIASEMLIQKNSEMVIQKKAQTLYVSLGEIKGLTYVE</sequence>
<evidence type="ECO:0000313" key="2">
    <source>
        <dbReference type="EMBL" id="MBA0625242.1"/>
    </source>
</evidence>
<organism evidence="2 3">
    <name type="scientific">Gossypium davidsonii</name>
    <name type="common">Davidson's cotton</name>
    <name type="synonym">Gossypium klotzschianum subsp. davidsonii</name>
    <dbReference type="NCBI Taxonomy" id="34287"/>
    <lineage>
        <taxon>Eukaryota</taxon>
        <taxon>Viridiplantae</taxon>
        <taxon>Streptophyta</taxon>
        <taxon>Embryophyta</taxon>
        <taxon>Tracheophyta</taxon>
        <taxon>Spermatophyta</taxon>
        <taxon>Magnoliopsida</taxon>
        <taxon>eudicotyledons</taxon>
        <taxon>Gunneridae</taxon>
        <taxon>Pentapetalae</taxon>
        <taxon>rosids</taxon>
        <taxon>malvids</taxon>
        <taxon>Malvales</taxon>
        <taxon>Malvaceae</taxon>
        <taxon>Malvoideae</taxon>
        <taxon>Gossypium</taxon>
    </lineage>
</organism>
<feature type="compositionally biased region" description="Polar residues" evidence="1">
    <location>
        <begin position="1"/>
        <end position="14"/>
    </location>
</feature>
<name>A0A7J8SIA3_GOSDV</name>
<reference evidence="2 3" key="1">
    <citation type="journal article" date="2019" name="Genome Biol. Evol.">
        <title>Insights into the evolution of the New World diploid cottons (Gossypium, subgenus Houzingenia) based on genome sequencing.</title>
        <authorList>
            <person name="Grover C.E."/>
            <person name="Arick M.A. 2nd"/>
            <person name="Thrash A."/>
            <person name="Conover J.L."/>
            <person name="Sanders W.S."/>
            <person name="Peterson D.G."/>
            <person name="Frelichowski J.E."/>
            <person name="Scheffler J.A."/>
            <person name="Scheffler B.E."/>
            <person name="Wendel J.F."/>
        </authorList>
    </citation>
    <scope>NUCLEOTIDE SEQUENCE [LARGE SCALE GENOMIC DNA]</scope>
    <source>
        <strain evidence="2">27</strain>
        <tissue evidence="2">Leaf</tissue>
    </source>
</reference>
<dbReference type="EMBL" id="JABFAC010000009">
    <property type="protein sequence ID" value="MBA0625242.1"/>
    <property type="molecule type" value="Genomic_DNA"/>
</dbReference>
<evidence type="ECO:0000256" key="1">
    <source>
        <dbReference type="SAM" id="MobiDB-lite"/>
    </source>
</evidence>
<evidence type="ECO:0000313" key="3">
    <source>
        <dbReference type="Proteomes" id="UP000593561"/>
    </source>
</evidence>
<protein>
    <submittedName>
        <fullName evidence="2">Uncharacterized protein</fullName>
    </submittedName>
</protein>
<dbReference type="Proteomes" id="UP000593561">
    <property type="component" value="Unassembled WGS sequence"/>
</dbReference>
<comment type="caution">
    <text evidence="2">The sequence shown here is derived from an EMBL/GenBank/DDBJ whole genome shotgun (WGS) entry which is preliminary data.</text>
</comment>
<gene>
    <name evidence="2" type="ORF">Godav_010465</name>
</gene>
<accession>A0A7J8SIA3</accession>
<keyword evidence="3" id="KW-1185">Reference proteome</keyword>
<feature type="region of interest" description="Disordered" evidence="1">
    <location>
        <begin position="1"/>
        <end position="27"/>
    </location>
</feature>
<proteinExistence type="predicted"/>
<dbReference type="AlphaFoldDB" id="A0A7J8SIA3"/>